<evidence type="ECO:0000313" key="1">
    <source>
        <dbReference type="EMBL" id="QRW15623.1"/>
    </source>
</evidence>
<sequence length="157" mass="17452">MLCNCHGIETPVFMKSMLHVPKLNANLMLVKELTQGGTNVLFCKSFGAILVGNQGNGPEIGFAKEISGQLYKVKCIVKHTKVNTYMAIVKSKSINNRDNIDAGKFVSYAAGKIAHADLETWHRQLGHVSYKYILDMFWNSSVRRMDTVGKHSPPQSP</sequence>
<dbReference type="Proteomes" id="UP000650533">
    <property type="component" value="Chromosome 1"/>
</dbReference>
<name>A0A8H8NNR0_9AGAM</name>
<gene>
    <name evidence="1" type="ORF">RhiXN_03624</name>
</gene>
<proteinExistence type="predicted"/>
<dbReference type="AlphaFoldDB" id="A0A8H8NNR0"/>
<organism evidence="1 2">
    <name type="scientific">Rhizoctonia solani</name>
    <dbReference type="NCBI Taxonomy" id="456999"/>
    <lineage>
        <taxon>Eukaryota</taxon>
        <taxon>Fungi</taxon>
        <taxon>Dikarya</taxon>
        <taxon>Basidiomycota</taxon>
        <taxon>Agaricomycotina</taxon>
        <taxon>Agaricomycetes</taxon>
        <taxon>Cantharellales</taxon>
        <taxon>Ceratobasidiaceae</taxon>
        <taxon>Rhizoctonia</taxon>
    </lineage>
</organism>
<protein>
    <submittedName>
        <fullName evidence="1">Retrovirus-related Pol polyprotein from transposon TNT 1-94</fullName>
    </submittedName>
</protein>
<accession>A0A8H8NNR0</accession>
<dbReference type="GeneID" id="67025904"/>
<evidence type="ECO:0000313" key="2">
    <source>
        <dbReference type="Proteomes" id="UP000650533"/>
    </source>
</evidence>
<dbReference type="EMBL" id="CP059658">
    <property type="protein sequence ID" value="QRW15623.1"/>
    <property type="molecule type" value="Genomic_DNA"/>
</dbReference>
<dbReference type="KEGG" id="rsx:RhiXN_03624"/>
<dbReference type="RefSeq" id="XP_043175860.1">
    <property type="nucleotide sequence ID" value="XM_043323441.1"/>
</dbReference>
<reference evidence="1" key="1">
    <citation type="submission" date="2020-05" db="EMBL/GenBank/DDBJ databases">
        <title>Evolutionary and genomic comparisons of hybrid uninucleate and nonhybrid Rhizoctonia fungi.</title>
        <authorList>
            <person name="Li C."/>
            <person name="Chen X."/>
        </authorList>
    </citation>
    <scope>NUCLEOTIDE SEQUENCE</scope>
    <source>
        <strain evidence="1">AG-1 IA</strain>
    </source>
</reference>